<dbReference type="InterPro" id="IPR052535">
    <property type="entry name" value="Bacilysin_H2HPP_isomerase"/>
</dbReference>
<reference evidence="2" key="1">
    <citation type="journal article" date="2014" name="Genome Biol. Evol.">
        <title>Pangenome evidence for extensive interdomain horizontal transfer affecting lineage core and shell genes in uncultured planktonic thaumarchaeota and euryarchaeota.</title>
        <authorList>
            <person name="Deschamps P."/>
            <person name="Zivanovic Y."/>
            <person name="Moreira D."/>
            <person name="Rodriguez-Valera F."/>
            <person name="Lopez-Garcia P."/>
        </authorList>
    </citation>
    <scope>NUCLEOTIDE SEQUENCE</scope>
</reference>
<feature type="domain" description="Cupin type-2" evidence="1">
    <location>
        <begin position="33"/>
        <end position="96"/>
    </location>
</feature>
<evidence type="ECO:0000313" key="2">
    <source>
        <dbReference type="EMBL" id="AIE95851.1"/>
    </source>
</evidence>
<accession>A0A075G280</accession>
<dbReference type="Gene3D" id="2.60.120.10">
    <property type="entry name" value="Jelly Rolls"/>
    <property type="match status" value="1"/>
</dbReference>
<proteinExistence type="predicted"/>
<dbReference type="InterPro" id="IPR014710">
    <property type="entry name" value="RmlC-like_jellyroll"/>
</dbReference>
<dbReference type="EMBL" id="KF900463">
    <property type="protein sequence ID" value="AIE95851.1"/>
    <property type="molecule type" value="Genomic_DNA"/>
</dbReference>
<protein>
    <recommendedName>
        <fullName evidence="1">Cupin type-2 domain-containing protein</fullName>
    </recommendedName>
</protein>
<dbReference type="PANTHER" id="PTHR40112">
    <property type="entry name" value="H2HPP ISOMERASE"/>
    <property type="match status" value="1"/>
</dbReference>
<name>A0A075G280_9ARCH</name>
<organism evidence="2">
    <name type="scientific">uncultured marine thaumarchaeote AD1000_70_G10</name>
    <dbReference type="NCBI Taxonomy" id="1455934"/>
    <lineage>
        <taxon>Archaea</taxon>
        <taxon>Nitrososphaerota</taxon>
        <taxon>environmental samples</taxon>
    </lineage>
</organism>
<dbReference type="InterPro" id="IPR013096">
    <property type="entry name" value="Cupin_2"/>
</dbReference>
<evidence type="ECO:0000259" key="1">
    <source>
        <dbReference type="Pfam" id="PF07883"/>
    </source>
</evidence>
<sequence>MEVESWNPDWGELNESNMRKRLEEEGFSVITYSYSPGTYFSEHSHTIDKKDTVLSGKFKMTALGKEFILGPGDMLLVPAGTVHTAEVIGNEPVISLDATKY</sequence>
<dbReference type="InterPro" id="IPR011051">
    <property type="entry name" value="RmlC_Cupin_sf"/>
</dbReference>
<dbReference type="AlphaFoldDB" id="A0A075G280"/>
<dbReference type="Pfam" id="PF07883">
    <property type="entry name" value="Cupin_2"/>
    <property type="match status" value="1"/>
</dbReference>
<dbReference type="PANTHER" id="PTHR40112:SF1">
    <property type="entry name" value="H2HPP ISOMERASE"/>
    <property type="match status" value="1"/>
</dbReference>
<dbReference type="SUPFAM" id="SSF51182">
    <property type="entry name" value="RmlC-like cupins"/>
    <property type="match status" value="1"/>
</dbReference>